<organism evidence="2 3">
    <name type="scientific">Phormidium tenue NIES-30</name>
    <dbReference type="NCBI Taxonomy" id="549789"/>
    <lineage>
        <taxon>Bacteria</taxon>
        <taxon>Bacillati</taxon>
        <taxon>Cyanobacteriota</taxon>
        <taxon>Cyanophyceae</taxon>
        <taxon>Oscillatoriophycideae</taxon>
        <taxon>Oscillatoriales</taxon>
        <taxon>Oscillatoriaceae</taxon>
        <taxon>Phormidium</taxon>
    </lineage>
</organism>
<evidence type="ECO:0000313" key="2">
    <source>
        <dbReference type="EMBL" id="OKH44441.1"/>
    </source>
</evidence>
<keyword evidence="3" id="KW-1185">Reference proteome</keyword>
<sequence>MKDPESLIHTEVKIRIPKARHPDPVISNLINRYGLKVNILGALLGANGQEDGWFDLAIEGRAATVHEALLDLVELEADLWFNTDADDGY</sequence>
<comment type="caution">
    <text evidence="2">The sequence shown here is derived from an EMBL/GenBank/DDBJ whole genome shotgun (WGS) entry which is preliminary data.</text>
</comment>
<accession>A0A1U7IZP3</accession>
<evidence type="ECO:0000259" key="1">
    <source>
        <dbReference type="Pfam" id="PF09383"/>
    </source>
</evidence>
<gene>
    <name evidence="2" type="ORF">NIES30_22515</name>
</gene>
<dbReference type="Pfam" id="PF09383">
    <property type="entry name" value="NIL"/>
    <property type="match status" value="1"/>
</dbReference>
<dbReference type="InterPro" id="IPR018449">
    <property type="entry name" value="NIL_domain"/>
</dbReference>
<name>A0A1U7IZP3_9CYAN</name>
<feature type="domain" description="NIL" evidence="1">
    <location>
        <begin position="12"/>
        <end position="75"/>
    </location>
</feature>
<dbReference type="InterPro" id="IPR045865">
    <property type="entry name" value="ACT-like_dom_sf"/>
</dbReference>
<dbReference type="SUPFAM" id="SSF55021">
    <property type="entry name" value="ACT-like"/>
    <property type="match status" value="1"/>
</dbReference>
<protein>
    <recommendedName>
        <fullName evidence="1">NIL domain-containing protein</fullName>
    </recommendedName>
</protein>
<evidence type="ECO:0000313" key="3">
    <source>
        <dbReference type="Proteomes" id="UP000185557"/>
    </source>
</evidence>
<dbReference type="EMBL" id="MRCG01000023">
    <property type="protein sequence ID" value="OKH44441.1"/>
    <property type="molecule type" value="Genomic_DNA"/>
</dbReference>
<reference evidence="2 3" key="1">
    <citation type="submission" date="2016-11" db="EMBL/GenBank/DDBJ databases">
        <title>Draft Genome Sequences of Nine Cyanobacterial Strains from Diverse Habitats.</title>
        <authorList>
            <person name="Zhu T."/>
            <person name="Hou S."/>
            <person name="Lu X."/>
            <person name="Hess W.R."/>
        </authorList>
    </citation>
    <scope>NUCLEOTIDE SEQUENCE [LARGE SCALE GENOMIC DNA]</scope>
    <source>
        <strain evidence="2 3">NIES-30</strain>
    </source>
</reference>
<dbReference type="Proteomes" id="UP000185557">
    <property type="component" value="Unassembled WGS sequence"/>
</dbReference>
<proteinExistence type="predicted"/>
<dbReference type="AlphaFoldDB" id="A0A1U7IZP3"/>
<dbReference type="Gene3D" id="3.30.70.260">
    <property type="match status" value="1"/>
</dbReference>
<dbReference type="STRING" id="549789.NIES30_22515"/>